<dbReference type="AlphaFoldDB" id="A0A803LS46"/>
<keyword evidence="3" id="KW-1185">Reference proteome</keyword>
<feature type="region of interest" description="Disordered" evidence="1">
    <location>
        <begin position="1"/>
        <end position="54"/>
    </location>
</feature>
<accession>A0A803LS46</accession>
<dbReference type="PANTHER" id="PTHR38932">
    <property type="entry name" value="BNAC03G64660D PROTEIN"/>
    <property type="match status" value="1"/>
</dbReference>
<reference evidence="2" key="1">
    <citation type="journal article" date="2017" name="Nature">
        <title>The genome of Chenopodium quinoa.</title>
        <authorList>
            <person name="Jarvis D.E."/>
            <person name="Ho Y.S."/>
            <person name="Lightfoot D.J."/>
            <person name="Schmoeckel S.M."/>
            <person name="Li B."/>
            <person name="Borm T.J.A."/>
            <person name="Ohyanagi H."/>
            <person name="Mineta K."/>
            <person name="Michell C.T."/>
            <person name="Saber N."/>
            <person name="Kharbatia N.M."/>
            <person name="Rupper R.R."/>
            <person name="Sharp A.R."/>
            <person name="Dally N."/>
            <person name="Boughton B.A."/>
            <person name="Woo Y.H."/>
            <person name="Gao G."/>
            <person name="Schijlen E.G.W.M."/>
            <person name="Guo X."/>
            <person name="Momin A.A."/>
            <person name="Negrao S."/>
            <person name="Al-Babili S."/>
            <person name="Gehring C."/>
            <person name="Roessner U."/>
            <person name="Jung C."/>
            <person name="Murphy K."/>
            <person name="Arold S.T."/>
            <person name="Gojobori T."/>
            <person name="van der Linden C.G."/>
            <person name="van Loo E.N."/>
            <person name="Jellen E.N."/>
            <person name="Maughan P.J."/>
            <person name="Tester M."/>
        </authorList>
    </citation>
    <scope>NUCLEOTIDE SEQUENCE [LARGE SCALE GENOMIC DNA]</scope>
    <source>
        <strain evidence="2">cv. PI 614886</strain>
    </source>
</reference>
<name>A0A803LS46_CHEQI</name>
<evidence type="ECO:0000313" key="2">
    <source>
        <dbReference type="EnsemblPlants" id="AUR62018040-RA:cds"/>
    </source>
</evidence>
<feature type="compositionally biased region" description="Low complexity" evidence="1">
    <location>
        <begin position="75"/>
        <end position="91"/>
    </location>
</feature>
<dbReference type="Proteomes" id="UP000596660">
    <property type="component" value="Unplaced"/>
</dbReference>
<dbReference type="OMA" id="KCTQMST"/>
<proteinExistence type="predicted"/>
<sequence>MAAAKKSDTEEDDIKPHIRASSIPRPRAVISSPDNDQILGSKYQKRSQSRQLEGKCTRMSHTSALKNYNLPQRRQTGGKCTQTSTTSTLKTHNQAQNRQSDGRYGVISTTSTLKAHNLAQTKQSEGKCTQMSTRSKKPLNRGEYKEMTTISDMKAEEGSAIQVRVPVANITKAKPCFMIT</sequence>
<reference evidence="2" key="2">
    <citation type="submission" date="2021-03" db="UniProtKB">
        <authorList>
            <consortium name="EnsemblPlants"/>
        </authorList>
    </citation>
    <scope>IDENTIFICATION</scope>
</reference>
<dbReference type="Gramene" id="AUR62018040-RA">
    <property type="protein sequence ID" value="AUR62018040-RA:cds"/>
    <property type="gene ID" value="AUR62018040"/>
</dbReference>
<protein>
    <submittedName>
        <fullName evidence="2">Uncharacterized protein</fullName>
    </submittedName>
</protein>
<feature type="region of interest" description="Disordered" evidence="1">
    <location>
        <begin position="73"/>
        <end position="97"/>
    </location>
</feature>
<dbReference type="EnsemblPlants" id="AUR62018040-RA">
    <property type="protein sequence ID" value="AUR62018040-RA:cds"/>
    <property type="gene ID" value="AUR62018040"/>
</dbReference>
<evidence type="ECO:0000256" key="1">
    <source>
        <dbReference type="SAM" id="MobiDB-lite"/>
    </source>
</evidence>
<organism evidence="2 3">
    <name type="scientific">Chenopodium quinoa</name>
    <name type="common">Quinoa</name>
    <dbReference type="NCBI Taxonomy" id="63459"/>
    <lineage>
        <taxon>Eukaryota</taxon>
        <taxon>Viridiplantae</taxon>
        <taxon>Streptophyta</taxon>
        <taxon>Embryophyta</taxon>
        <taxon>Tracheophyta</taxon>
        <taxon>Spermatophyta</taxon>
        <taxon>Magnoliopsida</taxon>
        <taxon>eudicotyledons</taxon>
        <taxon>Gunneridae</taxon>
        <taxon>Pentapetalae</taxon>
        <taxon>Caryophyllales</taxon>
        <taxon>Chenopodiaceae</taxon>
        <taxon>Chenopodioideae</taxon>
        <taxon>Atripliceae</taxon>
        <taxon>Chenopodium</taxon>
    </lineage>
</organism>
<dbReference type="PANTHER" id="PTHR38932:SF1">
    <property type="entry name" value="DUF4005 DOMAIN-CONTAINING PROTEIN"/>
    <property type="match status" value="1"/>
</dbReference>
<evidence type="ECO:0000313" key="3">
    <source>
        <dbReference type="Proteomes" id="UP000596660"/>
    </source>
</evidence>